<sequence length="693" mass="78233">MKAMKQKLVLTVEPEFCPSAVQYWANGNTKRGRGKSDVTEKAKRHLSALGWKFWYANKQQKTELRYESPIGKVYYSLRLACQACVNSPGGVFSESTTSNSVVSVECSAAPDIVVDVMPQSTSRKTVKKRKIGETSKVDDDWSPKQKRGKVLADMKRIRKQNKATKQQVTRLLRSTKTAREIEITDPGTRNPRTVLSWLIDSNAVSPNAKVHYRPRRGTDSPLATGQITREGIKCDCCSKVFTLTGFETHAGSTNHRPSAHIILEDGRTLNDCQRQMMKSRKGSTNTVTRSNDDSRADNVRQDHHHHHEQNDDICTVCHFGGDLILCDRCPAAFHTSCLDLKDVLEGNWFCLSCCCVKCGKGNPKEDRNNDFVICSQCDKKYHFGCLRNEGVAELERDSKGNWFCSRKCEGIYKGINKIVGKRILVGPDNLTWTILRPSTPSDSDMEDLTENYSKLNLALSVMHECFEPSKDPYTKRDIVEDIIFNRESDLSRLNFRRFYTVLLERDEEVITVGSVRIYSELAEVPLVATRFHYRRQGMCHVMMDELENQLVNLGVGRLILPSASSTLDTWTSTSFGFSKMTANERMQFLNYTFMDFQDTILCHKVLKRTNSTTPATIPFEGSIKFDGSPGATSTVTQAEDNQLDNGASDQELGNVASGDKFLIDVDCMLLDNNEPSFSAWYNKQNFRLIPGFC</sequence>
<dbReference type="Pfam" id="PF16135">
    <property type="entry name" value="TDBD"/>
    <property type="match status" value="1"/>
</dbReference>
<protein>
    <recommendedName>
        <fullName evidence="12">PHD-type domain-containing protein</fullName>
    </recommendedName>
</protein>
<evidence type="ECO:0000256" key="6">
    <source>
        <dbReference type="PROSITE-ProRule" id="PRU00146"/>
    </source>
</evidence>
<dbReference type="Pfam" id="PF00628">
    <property type="entry name" value="PHD"/>
    <property type="match status" value="2"/>
</dbReference>
<dbReference type="PROSITE" id="PS01359">
    <property type="entry name" value="ZF_PHD_1"/>
    <property type="match status" value="1"/>
</dbReference>
<dbReference type="Proteomes" id="UP000290289">
    <property type="component" value="Chromosome 8"/>
</dbReference>
<gene>
    <name evidence="10" type="ORF">DVH24_020615</name>
</gene>
<evidence type="ECO:0000256" key="3">
    <source>
        <dbReference type="ARBA" id="ARBA00022771"/>
    </source>
</evidence>
<dbReference type="InterPro" id="IPR019786">
    <property type="entry name" value="Zinc_finger_PHD-type_CS"/>
</dbReference>
<dbReference type="EMBL" id="RDQH01000334">
    <property type="protein sequence ID" value="RXH91592.1"/>
    <property type="molecule type" value="Genomic_DNA"/>
</dbReference>
<evidence type="ECO:0000256" key="5">
    <source>
        <dbReference type="ARBA" id="ARBA00023242"/>
    </source>
</evidence>
<evidence type="ECO:0000313" key="11">
    <source>
        <dbReference type="Proteomes" id="UP000290289"/>
    </source>
</evidence>
<dbReference type="InterPro" id="IPR032308">
    <property type="entry name" value="TDBD"/>
</dbReference>
<keyword evidence="3 6" id="KW-0863">Zinc-finger</keyword>
<keyword evidence="2" id="KW-0479">Metal-binding</keyword>
<dbReference type="InterPro" id="IPR011011">
    <property type="entry name" value="Znf_FYVE_PHD"/>
</dbReference>
<organism evidence="10 11">
    <name type="scientific">Malus domestica</name>
    <name type="common">Apple</name>
    <name type="synonym">Pyrus malus</name>
    <dbReference type="NCBI Taxonomy" id="3750"/>
    <lineage>
        <taxon>Eukaryota</taxon>
        <taxon>Viridiplantae</taxon>
        <taxon>Streptophyta</taxon>
        <taxon>Embryophyta</taxon>
        <taxon>Tracheophyta</taxon>
        <taxon>Spermatophyta</taxon>
        <taxon>Magnoliopsida</taxon>
        <taxon>eudicotyledons</taxon>
        <taxon>Gunneridae</taxon>
        <taxon>Pentapetalae</taxon>
        <taxon>rosids</taxon>
        <taxon>fabids</taxon>
        <taxon>Rosales</taxon>
        <taxon>Rosaceae</taxon>
        <taxon>Amygdaloideae</taxon>
        <taxon>Maleae</taxon>
        <taxon>Malus</taxon>
    </lineage>
</organism>
<feature type="region of interest" description="Disordered" evidence="7">
    <location>
        <begin position="278"/>
        <end position="302"/>
    </location>
</feature>
<comment type="subcellular location">
    <subcellularLocation>
        <location evidence="1">Nucleus</location>
    </subcellularLocation>
</comment>
<dbReference type="InterPro" id="IPR000182">
    <property type="entry name" value="GNAT_dom"/>
</dbReference>
<dbReference type="Pfam" id="PF22970">
    <property type="entry name" value="DUF7028"/>
    <property type="match status" value="1"/>
</dbReference>
<accession>A0A498JD02</accession>
<dbReference type="GO" id="GO:0003714">
    <property type="term" value="F:transcription corepressor activity"/>
    <property type="evidence" value="ECO:0007669"/>
    <property type="project" value="InterPro"/>
</dbReference>
<dbReference type="PROSITE" id="PS50016">
    <property type="entry name" value="ZF_PHD_2"/>
    <property type="match status" value="1"/>
</dbReference>
<dbReference type="SMART" id="SM00249">
    <property type="entry name" value="PHD"/>
    <property type="match status" value="2"/>
</dbReference>
<dbReference type="STRING" id="3750.A0A498JD02"/>
<dbReference type="PROSITE" id="PS51186">
    <property type="entry name" value="GNAT"/>
    <property type="match status" value="1"/>
</dbReference>
<dbReference type="InterPro" id="IPR056511">
    <property type="entry name" value="IDM1_C"/>
</dbReference>
<evidence type="ECO:0000256" key="1">
    <source>
        <dbReference type="ARBA" id="ARBA00004123"/>
    </source>
</evidence>
<dbReference type="AlphaFoldDB" id="A0A498JD02"/>
<dbReference type="InterPro" id="IPR016181">
    <property type="entry name" value="Acyl_CoA_acyltransferase"/>
</dbReference>
<dbReference type="InterPro" id="IPR001965">
    <property type="entry name" value="Znf_PHD"/>
</dbReference>
<dbReference type="CDD" id="cd04301">
    <property type="entry name" value="NAT_SF"/>
    <property type="match status" value="1"/>
</dbReference>
<dbReference type="InterPro" id="IPR019787">
    <property type="entry name" value="Znf_PHD-finger"/>
</dbReference>
<dbReference type="SUPFAM" id="SSF55729">
    <property type="entry name" value="Acyl-CoA N-acyltransferases (Nat)"/>
    <property type="match status" value="1"/>
</dbReference>
<feature type="compositionally biased region" description="Basic and acidic residues" evidence="7">
    <location>
        <begin position="290"/>
        <end position="301"/>
    </location>
</feature>
<dbReference type="InterPro" id="IPR054292">
    <property type="entry name" value="DUF7028"/>
</dbReference>
<dbReference type="CDD" id="cd15489">
    <property type="entry name" value="PHD_SF"/>
    <property type="match status" value="1"/>
</dbReference>
<evidence type="ECO:0000256" key="4">
    <source>
        <dbReference type="ARBA" id="ARBA00022833"/>
    </source>
</evidence>
<dbReference type="GO" id="GO:0008270">
    <property type="term" value="F:zinc ion binding"/>
    <property type="evidence" value="ECO:0007669"/>
    <property type="project" value="UniProtKB-KW"/>
</dbReference>
<dbReference type="InterPro" id="IPR042163">
    <property type="entry name" value="PHF12"/>
</dbReference>
<dbReference type="SUPFAM" id="SSF57903">
    <property type="entry name" value="FYVE/PHD zinc finger"/>
    <property type="match status" value="2"/>
</dbReference>
<keyword evidence="5" id="KW-0539">Nucleus</keyword>
<name>A0A498JD02_MALDO</name>
<dbReference type="Pfam" id="PF23209">
    <property type="entry name" value="IDM1_C"/>
    <property type="match status" value="1"/>
</dbReference>
<keyword evidence="11" id="KW-1185">Reference proteome</keyword>
<dbReference type="PANTHER" id="PTHR46309:SF12">
    <property type="entry name" value="GB|AAC80581.1"/>
    <property type="match status" value="1"/>
</dbReference>
<keyword evidence="4" id="KW-0862">Zinc</keyword>
<evidence type="ECO:0000256" key="7">
    <source>
        <dbReference type="SAM" id="MobiDB-lite"/>
    </source>
</evidence>
<evidence type="ECO:0000259" key="9">
    <source>
        <dbReference type="PROSITE" id="PS51186"/>
    </source>
</evidence>
<feature type="domain" description="PHD-type" evidence="8">
    <location>
        <begin position="311"/>
        <end position="356"/>
    </location>
</feature>
<proteinExistence type="predicted"/>
<evidence type="ECO:0000313" key="10">
    <source>
        <dbReference type="EMBL" id="RXH91592.1"/>
    </source>
</evidence>
<dbReference type="GO" id="GO:0016747">
    <property type="term" value="F:acyltransferase activity, transferring groups other than amino-acyl groups"/>
    <property type="evidence" value="ECO:0007669"/>
    <property type="project" value="InterPro"/>
</dbReference>
<dbReference type="GO" id="GO:0006357">
    <property type="term" value="P:regulation of transcription by RNA polymerase II"/>
    <property type="evidence" value="ECO:0007669"/>
    <property type="project" value="TreeGrafter"/>
</dbReference>
<dbReference type="PANTHER" id="PTHR46309">
    <property type="entry name" value="PHD FINGER PROTEIN 12"/>
    <property type="match status" value="1"/>
</dbReference>
<evidence type="ECO:0000259" key="8">
    <source>
        <dbReference type="PROSITE" id="PS50016"/>
    </source>
</evidence>
<dbReference type="Gene3D" id="3.30.40.10">
    <property type="entry name" value="Zinc/RING finger domain, C3HC4 (zinc finger)"/>
    <property type="match status" value="2"/>
</dbReference>
<feature type="domain" description="N-acetyltransferase" evidence="9">
    <location>
        <begin position="443"/>
        <end position="611"/>
    </location>
</feature>
<comment type="caution">
    <text evidence="10">The sequence shown here is derived from an EMBL/GenBank/DDBJ whole genome shotgun (WGS) entry which is preliminary data.</text>
</comment>
<reference evidence="10 11" key="1">
    <citation type="submission" date="2018-10" db="EMBL/GenBank/DDBJ databases">
        <title>A high-quality apple genome assembly.</title>
        <authorList>
            <person name="Hu J."/>
        </authorList>
    </citation>
    <scope>NUCLEOTIDE SEQUENCE [LARGE SCALE GENOMIC DNA]</scope>
    <source>
        <strain evidence="11">cv. HFTH1</strain>
        <tissue evidence="10">Young leaf</tissue>
    </source>
</reference>
<dbReference type="GO" id="GO:0005634">
    <property type="term" value="C:nucleus"/>
    <property type="evidence" value="ECO:0007669"/>
    <property type="project" value="UniProtKB-SubCell"/>
</dbReference>
<evidence type="ECO:0000256" key="2">
    <source>
        <dbReference type="ARBA" id="ARBA00022723"/>
    </source>
</evidence>
<evidence type="ECO:0008006" key="12">
    <source>
        <dbReference type="Google" id="ProtNLM"/>
    </source>
</evidence>
<dbReference type="InterPro" id="IPR013083">
    <property type="entry name" value="Znf_RING/FYVE/PHD"/>
</dbReference>